<dbReference type="EMBL" id="BEXT01000001">
    <property type="protein sequence ID" value="GBC62515.1"/>
    <property type="molecule type" value="Genomic_DNA"/>
</dbReference>
<evidence type="ECO:0000313" key="1">
    <source>
        <dbReference type="EMBL" id="GBC62515.1"/>
    </source>
</evidence>
<sequence>MKKKSQNKNSAVSPERRGLNAKLHIGKKALGMTRDEYEAALNRVTGNRKYWIESATALSDKEVEAVIEYFISLGFRPTRAAKKTGPRRICAALKKRIRAEAAKLENGEARLKGLVRRYKVERLEWLNDPAKLKSLLKTVTEICKKEASCKS</sequence>
<dbReference type="Pfam" id="PF06252">
    <property type="entry name" value="GemA"/>
    <property type="match status" value="1"/>
</dbReference>
<reference evidence="2" key="1">
    <citation type="submission" date="2017-11" db="EMBL/GenBank/DDBJ databases">
        <authorList>
            <person name="Watanabe M."/>
            <person name="Kojima H."/>
        </authorList>
    </citation>
    <scope>NUCLEOTIDE SEQUENCE [LARGE SCALE GENOMIC DNA]</scope>
    <source>
        <strain evidence="2">Tokyo 01</strain>
    </source>
</reference>
<gene>
    <name evidence="1" type="ORF">DENIS_3487</name>
</gene>
<dbReference type="AlphaFoldDB" id="A0A401FZW5"/>
<name>A0A401FZW5_9BACT</name>
<accession>A0A401FZW5</accession>
<comment type="caution">
    <text evidence="1">The sequence shown here is derived from an EMBL/GenBank/DDBJ whole genome shotgun (WGS) entry which is preliminary data.</text>
</comment>
<keyword evidence="2" id="KW-1185">Reference proteome</keyword>
<dbReference type="RefSeq" id="WP_124329682.1">
    <property type="nucleotide sequence ID" value="NZ_BEXT01000001.1"/>
</dbReference>
<evidence type="ECO:0000313" key="2">
    <source>
        <dbReference type="Proteomes" id="UP000288096"/>
    </source>
</evidence>
<dbReference type="Proteomes" id="UP000288096">
    <property type="component" value="Unassembled WGS sequence"/>
</dbReference>
<dbReference type="InterPro" id="IPR009363">
    <property type="entry name" value="Phage_Mu_Gp16"/>
</dbReference>
<reference evidence="2" key="2">
    <citation type="submission" date="2019-01" db="EMBL/GenBank/DDBJ databases">
        <title>Genome sequence of Desulfonema ishimotonii strain Tokyo 01.</title>
        <authorList>
            <person name="Fukui M."/>
        </authorList>
    </citation>
    <scope>NUCLEOTIDE SEQUENCE [LARGE SCALE GENOMIC DNA]</scope>
    <source>
        <strain evidence="2">Tokyo 01</strain>
    </source>
</reference>
<dbReference type="OrthoDB" id="5459716at2"/>
<protein>
    <submittedName>
        <fullName evidence="1">Regulatory protein GemA</fullName>
    </submittedName>
</protein>
<proteinExistence type="predicted"/>
<organism evidence="1 2">
    <name type="scientific">Desulfonema ishimotonii</name>
    <dbReference type="NCBI Taxonomy" id="45657"/>
    <lineage>
        <taxon>Bacteria</taxon>
        <taxon>Pseudomonadati</taxon>
        <taxon>Thermodesulfobacteriota</taxon>
        <taxon>Desulfobacteria</taxon>
        <taxon>Desulfobacterales</taxon>
        <taxon>Desulfococcaceae</taxon>
        <taxon>Desulfonema</taxon>
    </lineage>
</organism>